<evidence type="ECO:0000259" key="3">
    <source>
        <dbReference type="Pfam" id="PF20769"/>
    </source>
</evidence>
<dbReference type="Pfam" id="PF03413">
    <property type="entry name" value="PepSY"/>
    <property type="match status" value="1"/>
</dbReference>
<proteinExistence type="predicted"/>
<reference evidence="4 5" key="1">
    <citation type="journal article" date="2015" name="Stand. Genomic Sci.">
        <title>High quality draft genome sequence of the moderately halophilic bacterium Pontibacillus yanchengensis Y32(T) and comparison among Pontibacillus genomes.</title>
        <authorList>
            <person name="Huang J."/>
            <person name="Qiao Z.X."/>
            <person name="Tang J.W."/>
            <person name="Wang G."/>
        </authorList>
    </citation>
    <scope>NUCLEOTIDE SEQUENCE [LARGE SCALE GENOMIC DNA]</scope>
    <source>
        <strain evidence="4 5">Y32</strain>
    </source>
</reference>
<protein>
    <submittedName>
        <fullName evidence="4">Sporulation protein</fullName>
    </submittedName>
</protein>
<dbReference type="Pfam" id="PF20769">
    <property type="entry name" value="YPEB_N"/>
    <property type="match status" value="1"/>
</dbReference>
<feature type="domain" description="Sporulation protein YpeB PepSY1 and PepSY2" evidence="2">
    <location>
        <begin position="179"/>
        <end position="368"/>
    </location>
</feature>
<keyword evidence="5" id="KW-1185">Reference proteome</keyword>
<dbReference type="InterPro" id="IPR048402">
    <property type="entry name" value="YpeB_N"/>
</dbReference>
<evidence type="ECO:0000259" key="2">
    <source>
        <dbReference type="Pfam" id="PF14620"/>
    </source>
</evidence>
<dbReference type="RefSeq" id="WP_036818506.1">
    <property type="nucleotide sequence ID" value="NZ_AVBF01000019.1"/>
</dbReference>
<evidence type="ECO:0000313" key="4">
    <source>
        <dbReference type="EMBL" id="KGP72991.1"/>
    </source>
</evidence>
<dbReference type="GO" id="GO:0009847">
    <property type="term" value="P:spore germination"/>
    <property type="evidence" value="ECO:0007669"/>
    <property type="project" value="InterPro"/>
</dbReference>
<organism evidence="4 5">
    <name type="scientific">Pontibacillus yanchengensis Y32</name>
    <dbReference type="NCBI Taxonomy" id="1385514"/>
    <lineage>
        <taxon>Bacteria</taxon>
        <taxon>Bacillati</taxon>
        <taxon>Bacillota</taxon>
        <taxon>Bacilli</taxon>
        <taxon>Bacillales</taxon>
        <taxon>Bacillaceae</taxon>
        <taxon>Pontibacillus</taxon>
    </lineage>
</organism>
<dbReference type="EMBL" id="AVBF01000019">
    <property type="protein sequence ID" value="KGP72991.1"/>
    <property type="molecule type" value="Genomic_DNA"/>
</dbReference>
<feature type="domain" description="PepSY" evidence="1">
    <location>
        <begin position="372"/>
        <end position="433"/>
    </location>
</feature>
<dbReference type="InterPro" id="IPR014239">
    <property type="entry name" value="YpeB_PepSY1-2"/>
</dbReference>
<feature type="domain" description="Sporulation protein YpeB N-terminal" evidence="3">
    <location>
        <begin position="27"/>
        <end position="162"/>
    </location>
</feature>
<evidence type="ECO:0000259" key="1">
    <source>
        <dbReference type="Pfam" id="PF03413"/>
    </source>
</evidence>
<gene>
    <name evidence="4" type="ORF">N782_07685</name>
</gene>
<dbReference type="AlphaFoldDB" id="A0A0A2TFW5"/>
<dbReference type="OrthoDB" id="2372097at2"/>
<accession>A0A0A2TFW5</accession>
<dbReference type="STRING" id="1385514.N782_07685"/>
<sequence>MIRWLLIGVLAIGVVGTGVWGYQEHKEKNAILVQAENSYQRAFHDLTYQMELLHDKMGTVLAMNSQKQLSPQLADIWRLTSEAHNDVGQLPLVLLPFNKTEEFLANIGEFSYRTAIRDLNKKPLSDDEVSMLNKLYKQSAEIKNELRNVQHTVLDENLKWMDVELALATEDKSDNKIIDGFKTVEKNVQGYSEGDLGPMFTGATNENHEFRFVKGENMSEEEAKEKSKNIFSIPEGAKITMTKSGKGAEIPTYSLSYRGDGKNGYMDMTVKGGNPIDIMVDRKVNEQELSLYKGLNKAEEFLKKHKYNGMEAFQSSQYDNVGVYSFLYVQDEVRIYPDSMQVKVALDNGDILGLSAREFLRNHEERAFPKPALSEEKAKENVNPNVKIQEHHLALIENDLNEEVLCYEFVGTMGESTYRIFINAKDGTEEKVEKLKQSEMKFGQTT</sequence>
<dbReference type="Proteomes" id="UP000030147">
    <property type="component" value="Unassembled WGS sequence"/>
</dbReference>
<comment type="caution">
    <text evidence="4">The sequence shown here is derived from an EMBL/GenBank/DDBJ whole genome shotgun (WGS) entry which is preliminary data.</text>
</comment>
<dbReference type="eggNOG" id="COG2959">
    <property type="taxonomic scope" value="Bacteria"/>
</dbReference>
<dbReference type="NCBIfam" id="TIGR02889">
    <property type="entry name" value="spore_YpeB"/>
    <property type="match status" value="1"/>
</dbReference>
<dbReference type="InterPro" id="IPR025711">
    <property type="entry name" value="PepSY"/>
</dbReference>
<dbReference type="Pfam" id="PF14620">
    <property type="entry name" value="YPEB_PepSY1-2"/>
    <property type="match status" value="1"/>
</dbReference>
<evidence type="ECO:0000313" key="5">
    <source>
        <dbReference type="Proteomes" id="UP000030147"/>
    </source>
</evidence>
<name>A0A0A2TFW5_9BACI</name>